<dbReference type="EMBL" id="JABJRC010000003">
    <property type="protein sequence ID" value="NOL41442.1"/>
    <property type="molecule type" value="Genomic_DNA"/>
</dbReference>
<dbReference type="InterPro" id="IPR000182">
    <property type="entry name" value="GNAT_dom"/>
</dbReference>
<evidence type="ECO:0000313" key="2">
    <source>
        <dbReference type="EMBL" id="MBB6565172.1"/>
    </source>
</evidence>
<organism evidence="3 4">
    <name type="scientific">Kribbella sandramycini</name>
    <dbReference type="NCBI Taxonomy" id="60450"/>
    <lineage>
        <taxon>Bacteria</taxon>
        <taxon>Bacillati</taxon>
        <taxon>Actinomycetota</taxon>
        <taxon>Actinomycetes</taxon>
        <taxon>Propionibacteriales</taxon>
        <taxon>Kribbellaceae</taxon>
        <taxon>Kribbella</taxon>
    </lineage>
</organism>
<dbReference type="Proteomes" id="UP000534306">
    <property type="component" value="Unassembled WGS sequence"/>
</dbReference>
<gene>
    <name evidence="2" type="ORF">HNR71_000809</name>
    <name evidence="3" type="ORF">HPO96_14435</name>
</gene>
<protein>
    <submittedName>
        <fullName evidence="2 3">N-acetyltransferase</fullName>
    </submittedName>
</protein>
<dbReference type="Proteomes" id="UP000553957">
    <property type="component" value="Unassembled WGS sequence"/>
</dbReference>
<keyword evidence="3" id="KW-0808">Transferase</keyword>
<evidence type="ECO:0000313" key="5">
    <source>
        <dbReference type="Proteomes" id="UP000553957"/>
    </source>
</evidence>
<keyword evidence="4" id="KW-1185">Reference proteome</keyword>
<dbReference type="AlphaFoldDB" id="A0A7Y4L0S4"/>
<dbReference type="RefSeq" id="WP_171673954.1">
    <property type="nucleotide sequence ID" value="NZ_BAAAGT010000001.1"/>
</dbReference>
<feature type="domain" description="N-acetyltransferase" evidence="1">
    <location>
        <begin position="96"/>
        <end position="150"/>
    </location>
</feature>
<dbReference type="Pfam" id="PF00583">
    <property type="entry name" value="Acetyltransf_1"/>
    <property type="match status" value="1"/>
</dbReference>
<dbReference type="EMBL" id="JACHKF010000001">
    <property type="protein sequence ID" value="MBB6565172.1"/>
    <property type="molecule type" value="Genomic_DNA"/>
</dbReference>
<dbReference type="InterPro" id="IPR016181">
    <property type="entry name" value="Acyl_CoA_acyltransferase"/>
</dbReference>
<evidence type="ECO:0000313" key="3">
    <source>
        <dbReference type="EMBL" id="NOL41442.1"/>
    </source>
</evidence>
<dbReference type="GO" id="GO:0016747">
    <property type="term" value="F:acyltransferase activity, transferring groups other than amino-acyl groups"/>
    <property type="evidence" value="ECO:0007669"/>
    <property type="project" value="InterPro"/>
</dbReference>
<evidence type="ECO:0000259" key="1">
    <source>
        <dbReference type="Pfam" id="PF00583"/>
    </source>
</evidence>
<accession>A0A7Y4L0S4</accession>
<sequence length="247" mass="26677">MPADRPPLEISTLADRPHLAGAELDAGDWPEFMRHNRVSEAYFWRTLDTFPTTCLVATAPDGTVVADAHAVQLAARPALPTGGWEQTAVWAFADAERGVRADTTCALDISVAQPYQRQGVAAAMLAALRQAAADLGHRTLLAPVRPSRKSAEPHTSMRAYAARTRADGLPADPWLRTHVRMGGEIVGIAPASWLIAGSLDEWRRWTSLPFDTAGPIDVPGALVPVHCDPAAGTATYTEPNVWVRHRL</sequence>
<dbReference type="SUPFAM" id="SSF55729">
    <property type="entry name" value="Acyl-CoA N-acyltransferases (Nat)"/>
    <property type="match status" value="1"/>
</dbReference>
<reference evidence="2 5" key="2">
    <citation type="submission" date="2020-08" db="EMBL/GenBank/DDBJ databases">
        <title>Sequencing the genomes of 1000 actinobacteria strains.</title>
        <authorList>
            <person name="Klenk H.-P."/>
        </authorList>
    </citation>
    <scope>NUCLEOTIDE SEQUENCE [LARGE SCALE GENOMIC DNA]</scope>
    <source>
        <strain evidence="2 5">DSM 15626</strain>
    </source>
</reference>
<name>A0A7Y4L0S4_9ACTN</name>
<reference evidence="3 4" key="1">
    <citation type="submission" date="2020-05" db="EMBL/GenBank/DDBJ databases">
        <title>Genome sequence of Kribbella sandramycini ATCC 39419.</title>
        <authorList>
            <person name="Maclea K.S."/>
            <person name="Fair J.L."/>
        </authorList>
    </citation>
    <scope>NUCLEOTIDE SEQUENCE [LARGE SCALE GENOMIC DNA]</scope>
    <source>
        <strain evidence="3 4">ATCC 39419</strain>
    </source>
</reference>
<dbReference type="CDD" id="cd04301">
    <property type="entry name" value="NAT_SF"/>
    <property type="match status" value="1"/>
</dbReference>
<dbReference type="Gene3D" id="3.40.630.30">
    <property type="match status" value="1"/>
</dbReference>
<proteinExistence type="predicted"/>
<evidence type="ECO:0000313" key="4">
    <source>
        <dbReference type="Proteomes" id="UP000534306"/>
    </source>
</evidence>
<comment type="caution">
    <text evidence="3">The sequence shown here is derived from an EMBL/GenBank/DDBJ whole genome shotgun (WGS) entry which is preliminary data.</text>
</comment>